<proteinExistence type="predicted"/>
<keyword evidence="3" id="KW-1185">Reference proteome</keyword>
<dbReference type="PANTHER" id="PTHR37826:SF3">
    <property type="entry name" value="J DOMAIN-CONTAINING PROTEIN"/>
    <property type="match status" value="1"/>
</dbReference>
<keyword evidence="1" id="KW-1133">Transmembrane helix</keyword>
<accession>A0A3L9YK72</accession>
<reference evidence="2 3" key="1">
    <citation type="submission" date="2018-10" db="EMBL/GenBank/DDBJ databases">
        <authorList>
            <person name="Jung H.S."/>
            <person name="Jeon C.O."/>
        </authorList>
    </citation>
    <scope>NUCLEOTIDE SEQUENCE [LARGE SCALE GENOMIC DNA]</scope>
    <source>
        <strain evidence="2 3">MA-7-27</strain>
    </source>
</reference>
<gene>
    <name evidence="2" type="ORF">D9R08_06135</name>
</gene>
<dbReference type="OrthoDB" id="3182597at2"/>
<keyword evidence="2" id="KW-0547">Nucleotide-binding</keyword>
<dbReference type="RefSeq" id="WP_121897135.1">
    <property type="nucleotide sequence ID" value="NZ_RCNT01000002.1"/>
</dbReference>
<keyword evidence="1" id="KW-0472">Membrane</keyword>
<dbReference type="AlphaFoldDB" id="A0A3L9YK72"/>
<comment type="caution">
    <text evidence="2">The sequence shown here is derived from an EMBL/GenBank/DDBJ whole genome shotgun (WGS) entry which is preliminary data.</text>
</comment>
<dbReference type="Proteomes" id="UP000281343">
    <property type="component" value="Unassembled WGS sequence"/>
</dbReference>
<protein>
    <submittedName>
        <fullName evidence="2">Primosomal protein N' (Replication factor Y)-superfamily II helicase</fullName>
    </submittedName>
</protein>
<dbReference type="Gene3D" id="2.20.28.30">
    <property type="entry name" value="RNA polymerase ii, chain L"/>
    <property type="match status" value="1"/>
</dbReference>
<dbReference type="GO" id="GO:0004386">
    <property type="term" value="F:helicase activity"/>
    <property type="evidence" value="ECO:0007669"/>
    <property type="project" value="UniProtKB-KW"/>
</dbReference>
<keyword evidence="1" id="KW-0812">Transmembrane</keyword>
<dbReference type="EMBL" id="RCNT01000002">
    <property type="protein sequence ID" value="RMA43200.1"/>
    <property type="molecule type" value="Genomic_DNA"/>
</dbReference>
<dbReference type="PANTHER" id="PTHR37826">
    <property type="entry name" value="FLOTILLIN BAND_7_5 DOMAIN PROTEIN"/>
    <property type="match status" value="1"/>
</dbReference>
<keyword evidence="2" id="KW-0347">Helicase</keyword>
<keyword evidence="2" id="KW-0378">Hydrolase</keyword>
<name>A0A3L9YK72_9RHOB</name>
<evidence type="ECO:0000313" key="3">
    <source>
        <dbReference type="Proteomes" id="UP000281343"/>
    </source>
</evidence>
<evidence type="ECO:0000313" key="2">
    <source>
        <dbReference type="EMBL" id="RMA43200.1"/>
    </source>
</evidence>
<sequence length="367" mass="41316">MADGLSSNPGEEHRFPCDNCGSDFRFDPDQGKLVCDHCGNERDIEGNGPWAGSAIRELDFVSAIRDQLPAQEMEETRVLTCPNCGAQVEFSSEIHAKECPFCATPVVTDTGTHRHIKPKAVLPFQLDEAAAREAMVRWLGRLWFAPNGLQDYARKGRKLDGIYTPYWTFDADTRSAYRGQRGTVYYETRRDSKGNVKQVPKVRWRRVSGRVARFFDDVLVLASRSLPKRYTDRLAPWDLTALDPYTPEYLAGFRAEGYTVDLEDGMVEARQIMDAQIARDIRSDIGGDRQRIDAVDTTVSDVTFKHILLPVWLAAYKYRGKSYRFVVNGQSGKVQGERPYSAWKIAFAVLGALILAAIGGYLYSVYG</sequence>
<feature type="transmembrane region" description="Helical" evidence="1">
    <location>
        <begin position="345"/>
        <end position="366"/>
    </location>
</feature>
<keyword evidence="2" id="KW-0067">ATP-binding</keyword>
<evidence type="ECO:0000256" key="1">
    <source>
        <dbReference type="SAM" id="Phobius"/>
    </source>
</evidence>
<organism evidence="2 3">
    <name type="scientific">Rhodophyticola porphyridii</name>
    <dbReference type="NCBI Taxonomy" id="1852017"/>
    <lineage>
        <taxon>Bacteria</taxon>
        <taxon>Pseudomonadati</taxon>
        <taxon>Pseudomonadota</taxon>
        <taxon>Alphaproteobacteria</taxon>
        <taxon>Rhodobacterales</taxon>
        <taxon>Roseobacteraceae</taxon>
        <taxon>Rhodophyticola</taxon>
    </lineage>
</organism>